<proteinExistence type="inferred from homology"/>
<keyword evidence="4 6" id="KW-1133">Transmembrane helix</keyword>
<dbReference type="Pfam" id="PF04286">
    <property type="entry name" value="DUF445"/>
    <property type="match status" value="1"/>
</dbReference>
<protein>
    <submittedName>
        <fullName evidence="7">Uncharacterized protein</fullName>
    </submittedName>
</protein>
<dbReference type="InterPro" id="IPR016991">
    <property type="entry name" value="UCP032178"/>
</dbReference>
<dbReference type="InterPro" id="IPR007383">
    <property type="entry name" value="DUF445"/>
</dbReference>
<dbReference type="OrthoDB" id="9787430at2"/>
<evidence type="ECO:0000256" key="4">
    <source>
        <dbReference type="ARBA" id="ARBA00022989"/>
    </source>
</evidence>
<dbReference type="PIRSF" id="PIRSF032178">
    <property type="entry name" value="UCP032178"/>
    <property type="match status" value="1"/>
</dbReference>
<organism evidence="7 8">
    <name type="scientific">Dolichospermum planctonicum</name>
    <dbReference type="NCBI Taxonomy" id="136072"/>
    <lineage>
        <taxon>Bacteria</taxon>
        <taxon>Bacillati</taxon>
        <taxon>Cyanobacteriota</taxon>
        <taxon>Cyanophyceae</taxon>
        <taxon>Nostocales</taxon>
        <taxon>Aphanizomenonaceae</taxon>
        <taxon>Dolichospermum</taxon>
    </lineage>
</organism>
<dbReference type="Proteomes" id="UP000299367">
    <property type="component" value="Unassembled WGS sequence"/>
</dbReference>
<evidence type="ECO:0000256" key="3">
    <source>
        <dbReference type="ARBA" id="ARBA00022692"/>
    </source>
</evidence>
<dbReference type="EMBL" id="BJCF01000002">
    <property type="protein sequence ID" value="GCL40614.1"/>
    <property type="molecule type" value="Genomic_DNA"/>
</dbReference>
<keyword evidence="3 6" id="KW-0812">Transmembrane</keyword>
<feature type="transmembrane region" description="Helical" evidence="6">
    <location>
        <begin position="386"/>
        <end position="408"/>
    </location>
</feature>
<dbReference type="PANTHER" id="PTHR35791:SF1">
    <property type="entry name" value="UPF0754 MEMBRANE PROTEIN YHEB"/>
    <property type="match status" value="1"/>
</dbReference>
<dbReference type="PANTHER" id="PTHR35791">
    <property type="entry name" value="UPF0754 MEMBRANE PROTEIN YHEB"/>
    <property type="match status" value="1"/>
</dbReference>
<sequence>MDLSQILLYVSPPILGGLIGYYTNDIAIKMLFRPYKPVYIFGKKVPFTPGLIPSNQERLGQNIANAIMKSLLTPEELQNLARKLLQPERLQGGVLWLLRLLFEQIKDDKNPRTTKIVAGILRDLLGESLPRLLRVLARQETFLETQINQIFDKVLLEFQLTEEQSIRLADWLLEIVLPPDRLRQIIIDFLTDRTIQTIDESFREKTSGTYWVVANLFGLKNTLTRLRTFCLDEKEATNERLQELIKDLKMRDRIKGLLQNLSLQNLPVGTVRQLRKTIRDNVRQYLQNSGSNLLKELTESADWERISIVLLNRLSSSPAVNTSLEIVAGDLTLILEKYLEKDLEMIVAQTIPILSIDQVIVERVKATSPAELEDAIEGIVRNELQAIVTLGGILGFFVGLLQTGFLFFN</sequence>
<dbReference type="RefSeq" id="WP_137906442.1">
    <property type="nucleotide sequence ID" value="NZ_BJCF01000002.1"/>
</dbReference>
<evidence type="ECO:0000256" key="5">
    <source>
        <dbReference type="ARBA" id="ARBA00023136"/>
    </source>
</evidence>
<evidence type="ECO:0000256" key="6">
    <source>
        <dbReference type="SAM" id="Phobius"/>
    </source>
</evidence>
<name>A0A480AEU7_9CYAN</name>
<evidence type="ECO:0000256" key="1">
    <source>
        <dbReference type="ARBA" id="ARBA00004308"/>
    </source>
</evidence>
<dbReference type="AlphaFoldDB" id="A0A480AEU7"/>
<comment type="caution">
    <text evidence="7">The sequence shown here is derived from an EMBL/GenBank/DDBJ whole genome shotgun (WGS) entry which is preliminary data.</text>
</comment>
<keyword evidence="5 6" id="KW-0472">Membrane</keyword>
<reference evidence="8" key="1">
    <citation type="submission" date="2019-02" db="EMBL/GenBank/DDBJ databases">
        <title>Draft genome sequence of Dolichospermum planctonicum NIES-80.</title>
        <authorList>
            <person name="Yamaguchi H."/>
            <person name="Suzuki S."/>
            <person name="Kawachi M."/>
        </authorList>
    </citation>
    <scope>NUCLEOTIDE SEQUENCE [LARGE SCALE GENOMIC DNA]</scope>
    <source>
        <strain evidence="8">NIES-80</strain>
    </source>
</reference>
<accession>A0A480AEU7</accession>
<comment type="similarity">
    <text evidence="2">Belongs to the UPF0754 family.</text>
</comment>
<evidence type="ECO:0000313" key="8">
    <source>
        <dbReference type="Proteomes" id="UP000299367"/>
    </source>
</evidence>
<evidence type="ECO:0000313" key="7">
    <source>
        <dbReference type="EMBL" id="GCL40614.1"/>
    </source>
</evidence>
<evidence type="ECO:0000256" key="2">
    <source>
        <dbReference type="ARBA" id="ARBA00008053"/>
    </source>
</evidence>
<comment type="subcellular location">
    <subcellularLocation>
        <location evidence="1">Endomembrane system</location>
    </subcellularLocation>
</comment>
<dbReference type="GO" id="GO:0012505">
    <property type="term" value="C:endomembrane system"/>
    <property type="evidence" value="ECO:0007669"/>
    <property type="project" value="UniProtKB-SubCell"/>
</dbReference>
<gene>
    <name evidence="7" type="ORF">NIES80_03020</name>
</gene>